<organism evidence="1 2">
    <name type="scientific">Phycomyces blakesleeanus</name>
    <dbReference type="NCBI Taxonomy" id="4837"/>
    <lineage>
        <taxon>Eukaryota</taxon>
        <taxon>Fungi</taxon>
        <taxon>Fungi incertae sedis</taxon>
        <taxon>Mucoromycota</taxon>
        <taxon>Mucoromycotina</taxon>
        <taxon>Mucoromycetes</taxon>
        <taxon>Mucorales</taxon>
        <taxon>Phycomycetaceae</taxon>
        <taxon>Phycomyces</taxon>
    </lineage>
</organism>
<dbReference type="Proteomes" id="UP001448207">
    <property type="component" value="Unassembled WGS sequence"/>
</dbReference>
<comment type="caution">
    <text evidence="1">The sequence shown here is derived from an EMBL/GenBank/DDBJ whole genome shotgun (WGS) entry which is preliminary data.</text>
</comment>
<accession>A0ABR3AXI7</accession>
<keyword evidence="2" id="KW-1185">Reference proteome</keyword>
<sequence>LSSYINHSKASKCLARKISAEFGWPSVLMVKNWYVYHNKSHEAINGVVIRCLPHKHGSDLCLFDTFSTSKHYFSYSRLSL</sequence>
<evidence type="ECO:0008006" key="3">
    <source>
        <dbReference type="Google" id="ProtNLM"/>
    </source>
</evidence>
<gene>
    <name evidence="1" type="ORF">J3Q64DRAFT_1641190</name>
</gene>
<name>A0ABR3AXI7_PHYBL</name>
<dbReference type="EMBL" id="JBCLYO010000012">
    <property type="protein sequence ID" value="KAL0084275.1"/>
    <property type="molecule type" value="Genomic_DNA"/>
</dbReference>
<evidence type="ECO:0000313" key="2">
    <source>
        <dbReference type="Proteomes" id="UP001448207"/>
    </source>
</evidence>
<reference evidence="1 2" key="1">
    <citation type="submission" date="2024-04" db="EMBL/GenBank/DDBJ databases">
        <title>Symmetric and asymmetric DNA N6-adenine methylation regulates different biological responses in Mucorales.</title>
        <authorList>
            <consortium name="Lawrence Berkeley National Laboratory"/>
            <person name="Lax C."/>
            <person name="Mondo S.J."/>
            <person name="Osorio-Concepcion M."/>
            <person name="Muszewska A."/>
            <person name="Corrochano-Luque M."/>
            <person name="Gutierrez G."/>
            <person name="Riley R."/>
            <person name="Lipzen A."/>
            <person name="Guo J."/>
            <person name="Hundley H."/>
            <person name="Amirebrahimi M."/>
            <person name="Ng V."/>
            <person name="Lorenzo-Gutierrez D."/>
            <person name="Binder U."/>
            <person name="Yang J."/>
            <person name="Song Y."/>
            <person name="Canovas D."/>
            <person name="Navarro E."/>
            <person name="Freitag M."/>
            <person name="Gabaldon T."/>
            <person name="Grigoriev I.V."/>
            <person name="Corrochano L.M."/>
            <person name="Nicolas F.E."/>
            <person name="Garre V."/>
        </authorList>
    </citation>
    <scope>NUCLEOTIDE SEQUENCE [LARGE SCALE GENOMIC DNA]</scope>
    <source>
        <strain evidence="1 2">L51</strain>
    </source>
</reference>
<evidence type="ECO:0000313" key="1">
    <source>
        <dbReference type="EMBL" id="KAL0084275.1"/>
    </source>
</evidence>
<feature type="non-terminal residue" evidence="1">
    <location>
        <position position="1"/>
    </location>
</feature>
<protein>
    <recommendedName>
        <fullName evidence="3">Homeodomain-like DNA binding domain-containing transcription factor</fullName>
    </recommendedName>
</protein>
<proteinExistence type="predicted"/>